<dbReference type="SUPFAM" id="SSF117143">
    <property type="entry name" value="Flagellar hook protein flgE"/>
    <property type="match status" value="1"/>
</dbReference>
<evidence type="ECO:0000259" key="2">
    <source>
        <dbReference type="Pfam" id="PF00460"/>
    </source>
</evidence>
<dbReference type="InterPro" id="IPR037925">
    <property type="entry name" value="FlgE/F/G-like"/>
</dbReference>
<dbReference type="GO" id="GO:0071978">
    <property type="term" value="P:bacterial-type flagellum-dependent swarming motility"/>
    <property type="evidence" value="ECO:0007669"/>
    <property type="project" value="TreeGrafter"/>
</dbReference>
<dbReference type="Pfam" id="PF06429">
    <property type="entry name" value="Flg_bbr_C"/>
    <property type="match status" value="1"/>
</dbReference>
<dbReference type="Pfam" id="PF22692">
    <property type="entry name" value="LlgE_F_G_D1"/>
    <property type="match status" value="1"/>
</dbReference>
<dbReference type="NCBIfam" id="TIGR03506">
    <property type="entry name" value="FlgEFG_subfam"/>
    <property type="match status" value="1"/>
</dbReference>
<dbReference type="InterPro" id="IPR012836">
    <property type="entry name" value="FlgF"/>
</dbReference>
<evidence type="ECO:0000313" key="5">
    <source>
        <dbReference type="EMBL" id="SVB72263.1"/>
    </source>
</evidence>
<feature type="domain" description="Flagellar basal-body/hook protein C-terminal" evidence="3">
    <location>
        <begin position="214"/>
        <end position="256"/>
    </location>
</feature>
<dbReference type="InterPro" id="IPR020013">
    <property type="entry name" value="Flagellar_FlgE/F/G"/>
</dbReference>
<dbReference type="NCBIfam" id="TIGR02490">
    <property type="entry name" value="flgF"/>
    <property type="match status" value="1"/>
</dbReference>
<comment type="similarity">
    <text evidence="1">Belongs to the flagella basal body rod proteins family.</text>
</comment>
<evidence type="ECO:0000256" key="1">
    <source>
        <dbReference type="ARBA" id="ARBA00009677"/>
    </source>
</evidence>
<dbReference type="PANTHER" id="PTHR30435">
    <property type="entry name" value="FLAGELLAR PROTEIN"/>
    <property type="match status" value="1"/>
</dbReference>
<dbReference type="PANTHER" id="PTHR30435:SF19">
    <property type="entry name" value="FLAGELLAR BASAL-BODY ROD PROTEIN FLGG"/>
    <property type="match status" value="1"/>
</dbReference>
<dbReference type="AlphaFoldDB" id="A0A382GCD8"/>
<evidence type="ECO:0000259" key="4">
    <source>
        <dbReference type="Pfam" id="PF22692"/>
    </source>
</evidence>
<gene>
    <name evidence="5" type="ORF">METZ01_LOCUS225117</name>
</gene>
<dbReference type="GO" id="GO:0030694">
    <property type="term" value="C:bacterial-type flagellum basal body, rod"/>
    <property type="evidence" value="ECO:0007669"/>
    <property type="project" value="InterPro"/>
</dbReference>
<evidence type="ECO:0000259" key="3">
    <source>
        <dbReference type="Pfam" id="PF06429"/>
    </source>
</evidence>
<dbReference type="EMBL" id="UINC01054487">
    <property type="protein sequence ID" value="SVB72263.1"/>
    <property type="molecule type" value="Genomic_DNA"/>
</dbReference>
<sequence>MHEGLIIAASGGIKQQHKMDVLANNLANLNNAGFKSDGLVFREIMPPFDEDSSVEASKNSLLPPNDSNGNVAYVAVDKIYTDHSQGIFHKTDNPLDLALEGEGFFQVDTPQGRRYTRNGNFRLDTQDFLVTQDGNYILDSNKQKIKIEDQGGLIDVGADGTITVGRGFGNEQKGKIGLVKFEDPTVLAKEGNGLYKVMDNQAKPIEADNIKVSQGVLERSNVNSIEEMTKMITTIRAFEAYQKVIQTLDEADDKSVNSIGRLV</sequence>
<dbReference type="InterPro" id="IPR053967">
    <property type="entry name" value="LlgE_F_G-like_D1"/>
</dbReference>
<dbReference type="InterPro" id="IPR010930">
    <property type="entry name" value="Flg_bb/hook_C_dom"/>
</dbReference>
<name>A0A382GCD8_9ZZZZ</name>
<accession>A0A382GCD8</accession>
<organism evidence="5">
    <name type="scientific">marine metagenome</name>
    <dbReference type="NCBI Taxonomy" id="408172"/>
    <lineage>
        <taxon>unclassified sequences</taxon>
        <taxon>metagenomes</taxon>
        <taxon>ecological metagenomes</taxon>
    </lineage>
</organism>
<feature type="domain" description="Flagellar hook protein FlgE/F/G-like D1" evidence="4">
    <location>
        <begin position="98"/>
        <end position="164"/>
    </location>
</feature>
<reference evidence="5" key="1">
    <citation type="submission" date="2018-05" db="EMBL/GenBank/DDBJ databases">
        <authorList>
            <person name="Lanie J.A."/>
            <person name="Ng W.-L."/>
            <person name="Kazmierczak K.M."/>
            <person name="Andrzejewski T.M."/>
            <person name="Davidsen T.M."/>
            <person name="Wayne K.J."/>
            <person name="Tettelin H."/>
            <person name="Glass J.I."/>
            <person name="Rusch D."/>
            <person name="Podicherti R."/>
            <person name="Tsui H.-C.T."/>
            <person name="Winkler M.E."/>
        </authorList>
    </citation>
    <scope>NUCLEOTIDE SEQUENCE</scope>
</reference>
<evidence type="ECO:0008006" key="6">
    <source>
        <dbReference type="Google" id="ProtNLM"/>
    </source>
</evidence>
<protein>
    <recommendedName>
        <fullName evidence="6">Flagellar basal-body/hook protein C-terminal domain-containing protein</fullName>
    </recommendedName>
</protein>
<dbReference type="Pfam" id="PF00460">
    <property type="entry name" value="Flg_bb_rod"/>
    <property type="match status" value="1"/>
</dbReference>
<feature type="domain" description="Flagellar basal body rod protein N-terminal" evidence="2">
    <location>
        <begin position="7"/>
        <end position="35"/>
    </location>
</feature>
<dbReference type="InterPro" id="IPR001444">
    <property type="entry name" value="Flag_bb_rod_N"/>
</dbReference>
<proteinExistence type="inferred from homology"/>